<name>A0ABW4KFC4_9BACI</name>
<proteinExistence type="predicted"/>
<sequence>MITDLAGSSLDREGFHHISIGLVSSFTLHQLIGIMKYIKKHITAIFVFSR</sequence>
<gene>
    <name evidence="2" type="ORF">ACFSCZ_05305</name>
</gene>
<keyword evidence="1" id="KW-0812">Transmembrane</keyword>
<evidence type="ECO:0000313" key="2">
    <source>
        <dbReference type="EMBL" id="MFD1706173.1"/>
    </source>
</evidence>
<dbReference type="EMBL" id="JBHUEO010000009">
    <property type="protein sequence ID" value="MFD1706173.1"/>
    <property type="molecule type" value="Genomic_DNA"/>
</dbReference>
<feature type="transmembrane region" description="Helical" evidence="1">
    <location>
        <begin position="14"/>
        <end position="32"/>
    </location>
</feature>
<comment type="caution">
    <text evidence="2">The sequence shown here is derived from an EMBL/GenBank/DDBJ whole genome shotgun (WGS) entry which is preliminary data.</text>
</comment>
<keyword evidence="1" id="KW-0472">Membrane</keyword>
<reference evidence="3" key="1">
    <citation type="journal article" date="2019" name="Int. J. Syst. Evol. Microbiol.">
        <title>The Global Catalogue of Microorganisms (GCM) 10K type strain sequencing project: providing services to taxonomists for standard genome sequencing and annotation.</title>
        <authorList>
            <consortium name="The Broad Institute Genomics Platform"/>
            <consortium name="The Broad Institute Genome Sequencing Center for Infectious Disease"/>
            <person name="Wu L."/>
            <person name="Ma J."/>
        </authorList>
    </citation>
    <scope>NUCLEOTIDE SEQUENCE [LARGE SCALE GENOMIC DNA]</scope>
    <source>
        <strain evidence="3">CGMCC 1.12295</strain>
    </source>
</reference>
<dbReference type="RefSeq" id="WP_380772745.1">
    <property type="nucleotide sequence ID" value="NZ_JBHUEO010000009.1"/>
</dbReference>
<evidence type="ECO:0000313" key="3">
    <source>
        <dbReference type="Proteomes" id="UP001597301"/>
    </source>
</evidence>
<dbReference type="Proteomes" id="UP001597301">
    <property type="component" value="Unassembled WGS sequence"/>
</dbReference>
<organism evidence="2 3">
    <name type="scientific">Siminovitchia sediminis</name>
    <dbReference type="NCBI Taxonomy" id="1274353"/>
    <lineage>
        <taxon>Bacteria</taxon>
        <taxon>Bacillati</taxon>
        <taxon>Bacillota</taxon>
        <taxon>Bacilli</taxon>
        <taxon>Bacillales</taxon>
        <taxon>Bacillaceae</taxon>
        <taxon>Siminovitchia</taxon>
    </lineage>
</organism>
<keyword evidence="3" id="KW-1185">Reference proteome</keyword>
<protein>
    <submittedName>
        <fullName evidence="2">Uncharacterized protein</fullName>
    </submittedName>
</protein>
<accession>A0ABW4KFC4</accession>
<keyword evidence="1" id="KW-1133">Transmembrane helix</keyword>
<evidence type="ECO:0000256" key="1">
    <source>
        <dbReference type="SAM" id="Phobius"/>
    </source>
</evidence>